<organism evidence="2">
    <name type="scientific">Drosophila melanogaster</name>
    <name type="common">Fruit fly</name>
    <dbReference type="NCBI Taxonomy" id="7227"/>
    <lineage>
        <taxon>Eukaryota</taxon>
        <taxon>Metazoa</taxon>
        <taxon>Ecdysozoa</taxon>
        <taxon>Arthropoda</taxon>
        <taxon>Hexapoda</taxon>
        <taxon>Insecta</taxon>
        <taxon>Pterygota</taxon>
        <taxon>Neoptera</taxon>
        <taxon>Endopterygota</taxon>
        <taxon>Diptera</taxon>
        <taxon>Brachycera</taxon>
        <taxon>Muscomorpha</taxon>
        <taxon>Ephydroidea</taxon>
        <taxon>Drosophilidae</taxon>
        <taxon>Drosophila</taxon>
        <taxon>Sophophora</taxon>
    </lineage>
</organism>
<evidence type="ECO:0000313" key="2">
    <source>
        <dbReference type="EMBL" id="CAA08808.1"/>
    </source>
</evidence>
<name>O96741_DROME</name>
<keyword evidence="2" id="KW-0946">Virion</keyword>
<dbReference type="EMBL" id="AJ009736">
    <property type="protein sequence ID" value="CAA08808.1"/>
    <property type="molecule type" value="Genomic_DNA"/>
</dbReference>
<dbReference type="AlphaFoldDB" id="O96741"/>
<keyword evidence="1" id="KW-0812">Transmembrane</keyword>
<keyword evidence="1" id="KW-0472">Membrane</keyword>
<evidence type="ECO:0000313" key="3">
    <source>
        <dbReference type="FlyBase" id="FBgn0027382"/>
    </source>
</evidence>
<accession>O96741</accession>
<proteinExistence type="predicted"/>
<dbReference type="InterPro" id="IPR012014">
    <property type="entry name" value="Retroelement_env"/>
</dbReference>
<dbReference type="FlyBase" id="FBgn0027382">
    <property type="gene designation" value="Idefix\env"/>
</dbReference>
<dbReference type="PIRSF" id="PIRSF004631">
    <property type="entry name" value="Retroelement_env"/>
    <property type="match status" value="1"/>
</dbReference>
<keyword evidence="2" id="KW-0261">Viral envelope protein</keyword>
<protein>
    <submittedName>
        <fullName evidence="2">Envelope protein</fullName>
    </submittedName>
</protein>
<evidence type="ECO:0000256" key="1">
    <source>
        <dbReference type="SAM" id="Phobius"/>
    </source>
</evidence>
<feature type="transmembrane region" description="Helical" evidence="1">
    <location>
        <begin position="447"/>
        <end position="469"/>
    </location>
</feature>
<gene>
    <name evidence="2 3" type="primary">env</name>
</gene>
<sequence>MINISKKQIVAGRSFTISQNLRNRKSLIRANMIIPDQPKKHKVHNILLIMLSCILSLIITVKCNNIEVNPVNAKNGYLIFQTGTMEIPTSYEYHYLSINITKTMLMFEDIVSEANNYPNVPQIQYLVDKLKREINGLRIISRSKRGLLNVVGKAYKYLFGTLDEDDREELEEKINNMSEDSVKTHDLNTILDVINSGIDIINKLKVDKEQHQQIAVLIFNLEQFTEYIEDIELGLQLTRLGIFNPRLLKHDYLKHVNSEKMLKIKTSTWLKTDTNEILIISHIPSEVTKVPIFQIVPYPDEHNYILTEQIFDKFYIFDNQVFHKDTNRDIFDKCIIGIIKQEQTQCKYIKTHKNYQINYIEPNILLTWNIPETAVNQDCTHNKILISGNNIIKIKNCTIQIDEFLISNNLADFTQTIYITNNVTRLEPINHLQTREMIETHVKHYNFFQIICITTFVIMIISLTLYVAYKFKNIPKKIIVNIVSKKNTRTLKIMSMKIFNKEIILPYTQI</sequence>
<keyword evidence="1" id="KW-1133">Transmembrane helix</keyword>
<reference evidence="2" key="1">
    <citation type="journal article" date="1999" name="Mol. Biol. Evol.">
        <title>Mobilization of two retroelements, ZAM and Idefix, in a novel unstable line of Drosophila melanogaster.</title>
        <authorList>
            <person name="Desset S."/>
            <person name="Conte C."/>
            <person name="Dimitri P."/>
            <person name="Calco V."/>
            <person name="Dastugue B."/>
            <person name="Vaury C."/>
        </authorList>
    </citation>
    <scope>NUCLEOTIDE SEQUENCE</scope>
</reference>